<dbReference type="PANTHER" id="PTHR19288:SF25">
    <property type="entry name" value="PHOSPHATIDYLGLYCEROPHOSPHATASE GEP4, MITOCHONDRIAL"/>
    <property type="match status" value="1"/>
</dbReference>
<dbReference type="InterPro" id="IPR036412">
    <property type="entry name" value="HAD-like_sf"/>
</dbReference>
<organism evidence="1 2">
    <name type="scientific">Alicyclobacillus acidoterrestris (strain ATCC 49025 / DSM 3922 / CIP 106132 / NCIMB 13137 / GD3B)</name>
    <dbReference type="NCBI Taxonomy" id="1356854"/>
    <lineage>
        <taxon>Bacteria</taxon>
        <taxon>Bacillati</taxon>
        <taxon>Bacillota</taxon>
        <taxon>Bacilli</taxon>
        <taxon>Bacillales</taxon>
        <taxon>Alicyclobacillaceae</taxon>
        <taxon>Alicyclobacillus</taxon>
    </lineage>
</organism>
<keyword evidence="2" id="KW-1185">Reference proteome</keyword>
<evidence type="ECO:0000313" key="1">
    <source>
        <dbReference type="EMBL" id="UNO47928.1"/>
    </source>
</evidence>
<dbReference type="Proteomes" id="UP000829401">
    <property type="component" value="Chromosome"/>
</dbReference>
<sequence>MNRPLLLCTLGMGRVAVLSWSTAYMTSSWRYCVFETGGSSKLINGTGDVVSWLQSLMPNEYASSIYEIDLERLWNQGIRLILTDLDNTLVPWNHPDVPEDLATWLNKAHARGFHVCIVSNNSSGRVEEFAALSGLPAVGAAKKPKPVGFLEALQRFDMRAEQAVMVGDQLFTDVRGGNRLGIYTILVLPIESKEWWGTRIVRNVERMAMPLLRARGLKRPNSNSLRR</sequence>
<dbReference type="GO" id="GO:0008962">
    <property type="term" value="F:phosphatidylglycerophosphatase activity"/>
    <property type="evidence" value="ECO:0007669"/>
    <property type="project" value="InterPro"/>
</dbReference>
<protein>
    <submittedName>
        <fullName evidence="1">YqeG family HAD IIIA-type phosphatase</fullName>
    </submittedName>
</protein>
<name>A0A9E6ZGB3_ALIAG</name>
<dbReference type="KEGG" id="aaco:K1I37_14725"/>
<dbReference type="InterPro" id="IPR023214">
    <property type="entry name" value="HAD_sf"/>
</dbReference>
<proteinExistence type="predicted"/>
<dbReference type="CDD" id="cd16416">
    <property type="entry name" value="HAD_BsYqeG-like"/>
    <property type="match status" value="1"/>
</dbReference>
<dbReference type="RefSeq" id="WP_236613901.1">
    <property type="nucleotide sequence ID" value="NZ_AURB01000149.1"/>
</dbReference>
<accession>A0A9E6ZGB3</accession>
<reference evidence="2" key="1">
    <citation type="journal article" date="2022" name="G3 (Bethesda)">
        <title>Unveiling the complete genome sequence of Alicyclobacillus acidoterrestris DSM 3922T, a taint-producing strain.</title>
        <authorList>
            <person name="Leonardo I.C."/>
            <person name="Barreto Crespo M.T."/>
            <person name="Gaspar F.B."/>
        </authorList>
    </citation>
    <scope>NUCLEOTIDE SEQUENCE [LARGE SCALE GENOMIC DNA]</scope>
    <source>
        <strain evidence="2">DSM 3922</strain>
    </source>
</reference>
<gene>
    <name evidence="1" type="ORF">K1I37_14725</name>
</gene>
<dbReference type="NCBIfam" id="TIGR01668">
    <property type="entry name" value="YqeG_hyp_ppase"/>
    <property type="match status" value="1"/>
</dbReference>
<dbReference type="InterPro" id="IPR006549">
    <property type="entry name" value="HAD-SF_hydro_IIIA"/>
</dbReference>
<dbReference type="NCBIfam" id="TIGR01662">
    <property type="entry name" value="HAD-SF-IIIA"/>
    <property type="match status" value="1"/>
</dbReference>
<dbReference type="NCBIfam" id="TIGR01549">
    <property type="entry name" value="HAD-SF-IA-v1"/>
    <property type="match status" value="1"/>
</dbReference>
<dbReference type="InterPro" id="IPR010021">
    <property type="entry name" value="PGPP1/Gep4"/>
</dbReference>
<evidence type="ECO:0000313" key="2">
    <source>
        <dbReference type="Proteomes" id="UP000829401"/>
    </source>
</evidence>
<dbReference type="PANTHER" id="PTHR19288">
    <property type="entry name" value="4-NITROPHENYLPHOSPHATASE-RELATED"/>
    <property type="match status" value="1"/>
</dbReference>
<dbReference type="Pfam" id="PF13242">
    <property type="entry name" value="Hydrolase_like"/>
    <property type="match status" value="1"/>
</dbReference>
<dbReference type="SUPFAM" id="SSF56784">
    <property type="entry name" value="HAD-like"/>
    <property type="match status" value="1"/>
</dbReference>
<dbReference type="GO" id="GO:0005737">
    <property type="term" value="C:cytoplasm"/>
    <property type="evidence" value="ECO:0007669"/>
    <property type="project" value="TreeGrafter"/>
</dbReference>
<dbReference type="Gene3D" id="3.40.50.1000">
    <property type="entry name" value="HAD superfamily/HAD-like"/>
    <property type="match status" value="1"/>
</dbReference>
<dbReference type="EMBL" id="CP080467">
    <property type="protein sequence ID" value="UNO47928.1"/>
    <property type="molecule type" value="Genomic_DNA"/>
</dbReference>
<dbReference type="AlphaFoldDB" id="A0A9E6ZGB3"/>
<dbReference type="InterPro" id="IPR006439">
    <property type="entry name" value="HAD-SF_hydro_IA"/>
</dbReference>